<feature type="transmembrane region" description="Helical" evidence="1">
    <location>
        <begin position="211"/>
        <end position="229"/>
    </location>
</feature>
<accession>A0A7X1MDQ6</accession>
<sequence length="273" mass="28684">MIATDARVLAAARAIGARHGVDYTNDAAVTALFAERQGAMRATQRGWLAWIGGLTLTAGVVLPVTATELPERTAKSALLVTGVLLVVAVASLTALCVRWKRELTHPALTGYREVLGVARAHGLPLTHVPAWLEGRASGGSGKGWAPIPTYPSVEPMRVAPSQPMEIPPKPAAVTQYEEMADAGGWHDETGCLLLLAGLIGAGWAWSQDVPLAYGLLALIPLAIVVWMAGSRQGDEKQALRAEAETYVRAVAAAQAAGARGPELSPVLKKLLDE</sequence>
<evidence type="ECO:0000313" key="3">
    <source>
        <dbReference type="Proteomes" id="UP000584670"/>
    </source>
</evidence>
<feature type="transmembrane region" description="Helical" evidence="1">
    <location>
        <begin position="77"/>
        <end position="97"/>
    </location>
</feature>
<keyword evidence="1" id="KW-1133">Transmembrane helix</keyword>
<keyword evidence="1" id="KW-0812">Transmembrane</keyword>
<feature type="transmembrane region" description="Helical" evidence="1">
    <location>
        <begin position="189"/>
        <end position="205"/>
    </location>
</feature>
<comment type="caution">
    <text evidence="2">The sequence shown here is derived from an EMBL/GenBank/DDBJ whole genome shotgun (WGS) entry which is preliminary data.</text>
</comment>
<evidence type="ECO:0000313" key="2">
    <source>
        <dbReference type="EMBL" id="MBC2907191.1"/>
    </source>
</evidence>
<evidence type="ECO:0000256" key="1">
    <source>
        <dbReference type="SAM" id="Phobius"/>
    </source>
</evidence>
<proteinExistence type="predicted"/>
<dbReference type="AlphaFoldDB" id="A0A7X1MDQ6"/>
<keyword evidence="3" id="KW-1185">Reference proteome</keyword>
<organism evidence="2 3">
    <name type="scientific">Streptomyces cupreus</name>
    <dbReference type="NCBI Taxonomy" id="2759956"/>
    <lineage>
        <taxon>Bacteria</taxon>
        <taxon>Bacillati</taxon>
        <taxon>Actinomycetota</taxon>
        <taxon>Actinomycetes</taxon>
        <taxon>Kitasatosporales</taxon>
        <taxon>Streptomycetaceae</taxon>
        <taxon>Streptomyces</taxon>
    </lineage>
</organism>
<feature type="transmembrane region" description="Helical" evidence="1">
    <location>
        <begin position="46"/>
        <end position="65"/>
    </location>
</feature>
<keyword evidence="1" id="KW-0472">Membrane</keyword>
<dbReference type="EMBL" id="JACMSF010000069">
    <property type="protein sequence ID" value="MBC2907191.1"/>
    <property type="molecule type" value="Genomic_DNA"/>
</dbReference>
<reference evidence="2 3" key="1">
    <citation type="submission" date="2020-08" db="EMBL/GenBank/DDBJ databases">
        <title>Streptomyces sp. PSKA01 genome sequencing and assembly.</title>
        <authorList>
            <person name="Mandal S."/>
            <person name="Maiti P.K."/>
            <person name="Das P."/>
        </authorList>
    </citation>
    <scope>NUCLEOTIDE SEQUENCE [LARGE SCALE GENOMIC DNA]</scope>
    <source>
        <strain evidence="2 3">PSKA01</strain>
    </source>
</reference>
<name>A0A7X1MDQ6_9ACTN</name>
<dbReference type="Proteomes" id="UP000584670">
    <property type="component" value="Unassembled WGS sequence"/>
</dbReference>
<protein>
    <submittedName>
        <fullName evidence="2">Uncharacterized protein</fullName>
    </submittedName>
</protein>
<gene>
    <name evidence="2" type="ORF">H4N64_37900</name>
</gene>